<evidence type="ECO:0000256" key="1">
    <source>
        <dbReference type="ARBA" id="ARBA00004123"/>
    </source>
</evidence>
<dbReference type="InterPro" id="IPR015872">
    <property type="entry name" value="TFIIA_gsu_N"/>
</dbReference>
<dbReference type="SUPFAM" id="SSF47396">
    <property type="entry name" value="Transcription factor IIA (TFIIA), alpha-helical domain"/>
    <property type="match status" value="1"/>
</dbReference>
<dbReference type="Pfam" id="PF02751">
    <property type="entry name" value="TFIIA_gamma_C"/>
    <property type="match status" value="1"/>
</dbReference>
<dbReference type="CDD" id="cd10145">
    <property type="entry name" value="TFIIA_gamma_N"/>
    <property type="match status" value="1"/>
</dbReference>
<dbReference type="InterPro" id="IPR015871">
    <property type="entry name" value="TFIIA_gsu_C"/>
</dbReference>
<evidence type="ECO:0000259" key="11">
    <source>
        <dbReference type="Pfam" id="PF02751"/>
    </source>
</evidence>
<proteinExistence type="inferred from homology"/>
<evidence type="ECO:0000256" key="8">
    <source>
        <dbReference type="ARBA" id="ARBA00063181"/>
    </source>
</evidence>
<reference evidence="12" key="1">
    <citation type="submission" date="2014-02" db="EMBL/GenBank/DDBJ databases">
        <authorList>
            <person name="Genoscope - CEA"/>
        </authorList>
    </citation>
    <scope>NUCLEOTIDE SEQUENCE</scope>
    <source>
        <strain evidence="12">LS3</strain>
    </source>
</reference>
<dbReference type="PIRSF" id="PIRSF009415">
    <property type="entry name" value="Hum_TFIIA_gamma"/>
    <property type="match status" value="1"/>
</dbReference>
<dbReference type="Pfam" id="PF02268">
    <property type="entry name" value="TFIIA_gamma_N"/>
    <property type="match status" value="1"/>
</dbReference>
<dbReference type="PANTHER" id="PTHR10966">
    <property type="entry name" value="TRANSCRIPTION INITIATION FACTOR IIA SUBUNIT 2"/>
    <property type="match status" value="1"/>
</dbReference>
<evidence type="ECO:0000256" key="9">
    <source>
        <dbReference type="PIRNR" id="PIRNR009415"/>
    </source>
</evidence>
<comment type="similarity">
    <text evidence="2 9">Belongs to the TFIIA subunit 2 family.</text>
</comment>
<dbReference type="InterPro" id="IPR009083">
    <property type="entry name" value="TFIIA_a-hlx"/>
</dbReference>
<dbReference type="AlphaFoldDB" id="A0A060T2Z1"/>
<evidence type="ECO:0000259" key="10">
    <source>
        <dbReference type="Pfam" id="PF02268"/>
    </source>
</evidence>
<comment type="subcellular location">
    <subcellularLocation>
        <location evidence="1 9">Nucleus</location>
    </subcellularLocation>
</comment>
<protein>
    <recommendedName>
        <fullName evidence="3 9">Transcription initiation factor IIA subunit 2</fullName>
    </recommendedName>
</protein>
<dbReference type="Gene3D" id="1.10.287.190">
    <property type="entry name" value="Transcription factor IIA gamma subunit, alpha-helical domain"/>
    <property type="match status" value="1"/>
</dbReference>
<reference evidence="12" key="2">
    <citation type="submission" date="2014-06" db="EMBL/GenBank/DDBJ databases">
        <title>The complete genome of Blastobotrys (Arxula) adeninivorans LS3 - a yeast of biotechnological interest.</title>
        <authorList>
            <person name="Kunze G."/>
            <person name="Gaillardin C."/>
            <person name="Czernicka M."/>
            <person name="Durrens P."/>
            <person name="Martin T."/>
            <person name="Boer E."/>
            <person name="Gabaldon T."/>
            <person name="Cruz J."/>
            <person name="Talla E."/>
            <person name="Marck C."/>
            <person name="Goffeau A."/>
            <person name="Barbe V."/>
            <person name="Baret P."/>
            <person name="Baronian K."/>
            <person name="Beier S."/>
            <person name="Bleykasten C."/>
            <person name="Bode R."/>
            <person name="Casaregola S."/>
            <person name="Despons L."/>
            <person name="Fairhead C."/>
            <person name="Giersberg M."/>
            <person name="Gierski P."/>
            <person name="Hahnel U."/>
            <person name="Hartmann A."/>
            <person name="Jankowska D."/>
            <person name="Jubin C."/>
            <person name="Jung P."/>
            <person name="Lafontaine I."/>
            <person name="Leh-Louis V."/>
            <person name="Lemaire M."/>
            <person name="Marcet-Houben M."/>
            <person name="Mascher M."/>
            <person name="Morel G."/>
            <person name="Richard G.-F."/>
            <person name="Riechen J."/>
            <person name="Sacerdot C."/>
            <person name="Sarkar A."/>
            <person name="Savel G."/>
            <person name="Schacherer J."/>
            <person name="Sherman D."/>
            <person name="Straub M.-L."/>
            <person name="Stein N."/>
            <person name="Thierry A."/>
            <person name="Trautwein-Schult A."/>
            <person name="Westhof E."/>
            <person name="Worch S."/>
            <person name="Dujon B."/>
            <person name="Souciet J.-L."/>
            <person name="Wincker P."/>
            <person name="Scholz U."/>
            <person name="Neuveglise N."/>
        </authorList>
    </citation>
    <scope>NUCLEOTIDE SEQUENCE</scope>
    <source>
        <strain evidence="12">LS3</strain>
    </source>
</reference>
<feature type="domain" description="Transcription initiation factor IIA gamma subunit N-terminal" evidence="10">
    <location>
        <begin position="6"/>
        <end position="52"/>
    </location>
</feature>
<dbReference type="FunFam" id="2.30.18.10:FF:000003">
    <property type="entry name" value="Transcription initiation factor IIA subunit 2"/>
    <property type="match status" value="1"/>
</dbReference>
<evidence type="ECO:0000256" key="3">
    <source>
        <dbReference type="ARBA" id="ARBA00019928"/>
    </source>
</evidence>
<keyword evidence="4 9" id="KW-0805">Transcription regulation</keyword>
<organism evidence="12">
    <name type="scientific">Blastobotrys adeninivorans</name>
    <name type="common">Yeast</name>
    <name type="synonym">Arxula adeninivorans</name>
    <dbReference type="NCBI Taxonomy" id="409370"/>
    <lineage>
        <taxon>Eukaryota</taxon>
        <taxon>Fungi</taxon>
        <taxon>Dikarya</taxon>
        <taxon>Ascomycota</taxon>
        <taxon>Saccharomycotina</taxon>
        <taxon>Dipodascomycetes</taxon>
        <taxon>Dipodascales</taxon>
        <taxon>Trichomonascaceae</taxon>
        <taxon>Blastobotrys</taxon>
    </lineage>
</organism>
<dbReference type="InterPro" id="IPR009088">
    <property type="entry name" value="TFIIA_b-brl"/>
</dbReference>
<evidence type="ECO:0000256" key="2">
    <source>
        <dbReference type="ARBA" id="ARBA00007675"/>
    </source>
</evidence>
<sequence>MSSVPYYELYRRSSIGTALTDALDQLISDSSIQPQLAMKVLSHFDKVMSDHLRETVRSRLSLKGHLHTYRCCDDVWTFIVKDVNFKMDGGEAVYADKIRIVACNSKKTGE</sequence>
<dbReference type="GO" id="GO:0005672">
    <property type="term" value="C:transcription factor TFIIA complex"/>
    <property type="evidence" value="ECO:0007669"/>
    <property type="project" value="InterPro"/>
</dbReference>
<dbReference type="FunFam" id="1.10.287.190:FF:000001">
    <property type="entry name" value="Transcription initiation factor IIA subunit 2"/>
    <property type="match status" value="1"/>
</dbReference>
<dbReference type="SUPFAM" id="SSF50784">
    <property type="entry name" value="Transcription factor IIA (TFIIA), beta-barrel domain"/>
    <property type="match status" value="1"/>
</dbReference>
<evidence type="ECO:0000256" key="5">
    <source>
        <dbReference type="ARBA" id="ARBA00023163"/>
    </source>
</evidence>
<dbReference type="GO" id="GO:0006367">
    <property type="term" value="P:transcription initiation at RNA polymerase II promoter"/>
    <property type="evidence" value="ECO:0007669"/>
    <property type="project" value="InterPro"/>
</dbReference>
<dbReference type="InterPro" id="IPR003194">
    <property type="entry name" value="TFIIA_gsu"/>
</dbReference>
<gene>
    <name evidence="12" type="ORF">GNLVRS02_ARAD1A04928g</name>
</gene>
<accession>A0A060T2Z1</accession>
<evidence type="ECO:0000256" key="6">
    <source>
        <dbReference type="ARBA" id="ARBA00023242"/>
    </source>
</evidence>
<evidence type="ECO:0000256" key="7">
    <source>
        <dbReference type="ARBA" id="ARBA00024733"/>
    </source>
</evidence>
<dbReference type="PhylomeDB" id="A0A060T2Z1"/>
<dbReference type="Gene3D" id="2.30.18.10">
    <property type="entry name" value="Transcription factor IIA (TFIIA), beta-barrel domain"/>
    <property type="match status" value="1"/>
</dbReference>
<keyword evidence="6 9" id="KW-0539">Nucleus</keyword>
<comment type="subunit">
    <text evidence="8">TFIIA is a heterodimer composed of the large TOA1 and the small TOA2 subunits.</text>
</comment>
<name>A0A060T2Z1_BLAAD</name>
<feature type="domain" description="Transcription initiation factor IIA gamma subunit C-terminal" evidence="11">
    <location>
        <begin position="63"/>
        <end position="105"/>
    </location>
</feature>
<dbReference type="EMBL" id="HG937691">
    <property type="protein sequence ID" value="CDP33237.1"/>
    <property type="molecule type" value="Genomic_DNA"/>
</dbReference>
<keyword evidence="5 9" id="KW-0804">Transcription</keyword>
<evidence type="ECO:0000256" key="4">
    <source>
        <dbReference type="ARBA" id="ARBA00023015"/>
    </source>
</evidence>
<evidence type="ECO:0000313" key="12">
    <source>
        <dbReference type="EMBL" id="CDP33237.1"/>
    </source>
</evidence>
<dbReference type="CDD" id="cd10014">
    <property type="entry name" value="TFIIA_gamma_C"/>
    <property type="match status" value="1"/>
</dbReference>
<comment type="function">
    <text evidence="7">TFIIA is a component of the transcription machinery of RNA polymerase II and plays an important role in transcriptional activation. TFIIA in a complex with TBP mediates transcriptional activity.</text>
</comment>